<dbReference type="Proteomes" id="UP000292702">
    <property type="component" value="Unassembled WGS sequence"/>
</dbReference>
<comment type="caution">
    <text evidence="2">The sequence shown here is derived from an EMBL/GenBank/DDBJ whole genome shotgun (WGS) entry which is preliminary data.</text>
</comment>
<evidence type="ECO:0000313" key="2">
    <source>
        <dbReference type="EMBL" id="TCD67759.1"/>
    </source>
</evidence>
<evidence type="ECO:0000313" key="3">
    <source>
        <dbReference type="Proteomes" id="UP000292702"/>
    </source>
</evidence>
<keyword evidence="3" id="KW-1185">Reference proteome</keyword>
<feature type="compositionally biased region" description="Polar residues" evidence="1">
    <location>
        <begin position="166"/>
        <end position="184"/>
    </location>
</feature>
<dbReference type="EMBL" id="RWJN01000086">
    <property type="protein sequence ID" value="TCD67759.1"/>
    <property type="molecule type" value="Genomic_DNA"/>
</dbReference>
<feature type="region of interest" description="Disordered" evidence="1">
    <location>
        <begin position="158"/>
        <end position="184"/>
    </location>
</feature>
<name>A0A4R0RQS0_9APHY</name>
<sequence length="226" mass="24957">MGSRPDDVLMGVPRVPPSPEISYEEQRFQDYLKAYQTTGRPPLPVPETPAGAEERLALGLPPLFEPYVVNDQVQPQASTSSAVYQTLEEVPQTQTFVATRMDSEPGEAKSGVFYQTIVMQKQYYHFSPEELRVQAYRTGNKVGANPVPAVTTATPAATTPAAVTVSPTRSNSSMTNGTSEDYQSISCKPSYAQHSFEELRVAYMLLGREATSEEIVHENHRIRLTV</sequence>
<dbReference type="OrthoDB" id="3234974at2759"/>
<feature type="region of interest" description="Disordered" evidence="1">
    <location>
        <begin position="1"/>
        <end position="20"/>
    </location>
</feature>
<accession>A0A4R0RQS0</accession>
<reference evidence="2 3" key="1">
    <citation type="submission" date="2018-11" db="EMBL/GenBank/DDBJ databases">
        <title>Genome assembly of Steccherinum ochraceum LE-BIN_3174, the white-rot fungus of the Steccherinaceae family (The Residual Polyporoid clade, Polyporales, Basidiomycota).</title>
        <authorList>
            <person name="Fedorova T.V."/>
            <person name="Glazunova O.A."/>
            <person name="Landesman E.O."/>
            <person name="Moiseenko K.V."/>
            <person name="Psurtseva N.V."/>
            <person name="Savinova O.S."/>
            <person name="Shakhova N.V."/>
            <person name="Tyazhelova T.V."/>
            <person name="Vasina D.V."/>
        </authorList>
    </citation>
    <scope>NUCLEOTIDE SEQUENCE [LARGE SCALE GENOMIC DNA]</scope>
    <source>
        <strain evidence="2 3">LE-BIN_3174</strain>
    </source>
</reference>
<dbReference type="Gene3D" id="1.10.10.2360">
    <property type="match status" value="2"/>
</dbReference>
<dbReference type="AlphaFoldDB" id="A0A4R0RQS0"/>
<protein>
    <submittedName>
        <fullName evidence="2">Uncharacterized protein</fullName>
    </submittedName>
</protein>
<organism evidence="2 3">
    <name type="scientific">Steccherinum ochraceum</name>
    <dbReference type="NCBI Taxonomy" id="92696"/>
    <lineage>
        <taxon>Eukaryota</taxon>
        <taxon>Fungi</taxon>
        <taxon>Dikarya</taxon>
        <taxon>Basidiomycota</taxon>
        <taxon>Agaricomycotina</taxon>
        <taxon>Agaricomycetes</taxon>
        <taxon>Polyporales</taxon>
        <taxon>Steccherinaceae</taxon>
        <taxon>Steccherinum</taxon>
    </lineage>
</organism>
<gene>
    <name evidence="2" type="ORF">EIP91_011945</name>
</gene>
<proteinExistence type="predicted"/>
<evidence type="ECO:0000256" key="1">
    <source>
        <dbReference type="SAM" id="MobiDB-lite"/>
    </source>
</evidence>